<dbReference type="Gene3D" id="3.30.420.10">
    <property type="entry name" value="Ribonuclease H-like superfamily/Ribonuclease H"/>
    <property type="match status" value="1"/>
</dbReference>
<dbReference type="PANTHER" id="PTHR42648:SF28">
    <property type="entry name" value="TRANSPOSON-ENCODED PROTEIN WITH RIBONUCLEASE H-LIKE AND RETROVIRUS ZINC FINGER-LIKE DOMAINS"/>
    <property type="match status" value="1"/>
</dbReference>
<dbReference type="GO" id="GO:0015074">
    <property type="term" value="P:DNA integration"/>
    <property type="evidence" value="ECO:0007669"/>
    <property type="project" value="InterPro"/>
</dbReference>
<dbReference type="EMBL" id="CM007384">
    <property type="protein sequence ID" value="ONK73555.1"/>
    <property type="molecule type" value="Genomic_DNA"/>
</dbReference>
<organism evidence="2 3">
    <name type="scientific">Asparagus officinalis</name>
    <name type="common">Garden asparagus</name>
    <dbReference type="NCBI Taxonomy" id="4686"/>
    <lineage>
        <taxon>Eukaryota</taxon>
        <taxon>Viridiplantae</taxon>
        <taxon>Streptophyta</taxon>
        <taxon>Embryophyta</taxon>
        <taxon>Tracheophyta</taxon>
        <taxon>Spermatophyta</taxon>
        <taxon>Magnoliopsida</taxon>
        <taxon>Liliopsida</taxon>
        <taxon>Asparagales</taxon>
        <taxon>Asparagaceae</taxon>
        <taxon>Asparagoideae</taxon>
        <taxon>Asparagus</taxon>
    </lineage>
</organism>
<accession>A0A5P1F5A3</accession>
<dbReference type="Gramene" id="ONK73555">
    <property type="protein sequence ID" value="ONK73555"/>
    <property type="gene ID" value="A4U43_C04F32840"/>
</dbReference>
<reference evidence="3" key="1">
    <citation type="journal article" date="2017" name="Nat. Commun.">
        <title>The asparagus genome sheds light on the origin and evolution of a young Y chromosome.</title>
        <authorList>
            <person name="Harkess A."/>
            <person name="Zhou J."/>
            <person name="Xu C."/>
            <person name="Bowers J.E."/>
            <person name="Van der Hulst R."/>
            <person name="Ayyampalayam S."/>
            <person name="Mercati F."/>
            <person name="Riccardi P."/>
            <person name="McKain M.R."/>
            <person name="Kakrana A."/>
            <person name="Tang H."/>
            <person name="Ray J."/>
            <person name="Groenendijk J."/>
            <person name="Arikit S."/>
            <person name="Mathioni S.M."/>
            <person name="Nakano M."/>
            <person name="Shan H."/>
            <person name="Telgmann-Rauber A."/>
            <person name="Kanno A."/>
            <person name="Yue Z."/>
            <person name="Chen H."/>
            <person name="Li W."/>
            <person name="Chen Y."/>
            <person name="Xu X."/>
            <person name="Zhang Y."/>
            <person name="Luo S."/>
            <person name="Chen H."/>
            <person name="Gao J."/>
            <person name="Mao Z."/>
            <person name="Pires J.C."/>
            <person name="Luo M."/>
            <person name="Kudrna D."/>
            <person name="Wing R.A."/>
            <person name="Meyers B.C."/>
            <person name="Yi K."/>
            <person name="Kong H."/>
            <person name="Lavrijsen P."/>
            <person name="Sunseri F."/>
            <person name="Falavigna A."/>
            <person name="Ye Y."/>
            <person name="Leebens-Mack J.H."/>
            <person name="Chen G."/>
        </authorList>
    </citation>
    <scope>NUCLEOTIDE SEQUENCE [LARGE SCALE GENOMIC DNA]</scope>
    <source>
        <strain evidence="3">cv. DH0086</strain>
    </source>
</reference>
<dbReference type="InterPro" id="IPR012337">
    <property type="entry name" value="RNaseH-like_sf"/>
</dbReference>
<proteinExistence type="predicted"/>
<dbReference type="SUPFAM" id="SSF53098">
    <property type="entry name" value="Ribonuclease H-like"/>
    <property type="match status" value="1"/>
</dbReference>
<feature type="domain" description="Integrase catalytic" evidence="1">
    <location>
        <begin position="137"/>
        <end position="244"/>
    </location>
</feature>
<name>A0A5P1F5A3_ASPOF</name>
<dbReference type="PROSITE" id="PS50994">
    <property type="entry name" value="INTEGRASE"/>
    <property type="match status" value="1"/>
</dbReference>
<evidence type="ECO:0000259" key="1">
    <source>
        <dbReference type="PROSITE" id="PS50994"/>
    </source>
</evidence>
<evidence type="ECO:0000313" key="2">
    <source>
        <dbReference type="EMBL" id="ONK73555.1"/>
    </source>
</evidence>
<dbReference type="PANTHER" id="PTHR42648">
    <property type="entry name" value="TRANSPOSASE, PUTATIVE-RELATED"/>
    <property type="match status" value="1"/>
</dbReference>
<gene>
    <name evidence="2" type="ORF">A4U43_C04F32840</name>
</gene>
<dbReference type="AlphaFoldDB" id="A0A5P1F5A3"/>
<protein>
    <recommendedName>
        <fullName evidence="1">Integrase catalytic domain-containing protein</fullName>
    </recommendedName>
</protein>
<dbReference type="InterPro" id="IPR039537">
    <property type="entry name" value="Retrotran_Ty1/copia-like"/>
</dbReference>
<dbReference type="InterPro" id="IPR036397">
    <property type="entry name" value="RNaseH_sf"/>
</dbReference>
<dbReference type="OMA" id="NEICLER"/>
<dbReference type="Proteomes" id="UP000243459">
    <property type="component" value="Chromosome 4"/>
</dbReference>
<dbReference type="InterPro" id="IPR001584">
    <property type="entry name" value="Integrase_cat-core"/>
</dbReference>
<evidence type="ECO:0000313" key="3">
    <source>
        <dbReference type="Proteomes" id="UP000243459"/>
    </source>
</evidence>
<dbReference type="Pfam" id="PF13976">
    <property type="entry name" value="gag_pre-integrs"/>
    <property type="match status" value="1"/>
</dbReference>
<sequence>MSSVCKAPKNDVNEQEAHIVQDALILAMDNDIHSWVIDSGALFYTTASRKFFQNYIAGDFGKVYLGDNEPCSVVERDDVDSWKISNDTMMVDHDNKIITLYLTSHASDTLTITTSKESAALWHNRLGHMSENGMTILHSQEKLSGIDSVKVDIWGPASVSSLGYSAYYVTFIDDHSRKVWVYFMKHKLEVFGIFKKWKAMVKNEIDMKVKCLRSNNNGEYEPEEFKKFYALNEICLERTTPGTP</sequence>
<dbReference type="InterPro" id="IPR025724">
    <property type="entry name" value="GAG-pre-integrase_dom"/>
</dbReference>
<dbReference type="GO" id="GO:0003676">
    <property type="term" value="F:nucleic acid binding"/>
    <property type="evidence" value="ECO:0007669"/>
    <property type="project" value="InterPro"/>
</dbReference>
<keyword evidence="3" id="KW-1185">Reference proteome</keyword>